<dbReference type="InterPro" id="IPR037119">
    <property type="entry name" value="Haem_oxidase_HugZ-like_sf"/>
</dbReference>
<gene>
    <name evidence="4" type="ORF">TrCOL_g10084</name>
</gene>
<reference evidence="5" key="1">
    <citation type="journal article" date="2023" name="Commun. Biol.">
        <title>Genome analysis of Parmales, the sister group of diatoms, reveals the evolutionary specialization of diatoms from phago-mixotrophs to photoautotrophs.</title>
        <authorList>
            <person name="Ban H."/>
            <person name="Sato S."/>
            <person name="Yoshikawa S."/>
            <person name="Yamada K."/>
            <person name="Nakamura Y."/>
            <person name="Ichinomiya M."/>
            <person name="Sato N."/>
            <person name="Blanc-Mathieu R."/>
            <person name="Endo H."/>
            <person name="Kuwata A."/>
            <person name="Ogata H."/>
        </authorList>
    </citation>
    <scope>NUCLEOTIDE SEQUENCE [LARGE SCALE GENOMIC DNA]</scope>
</reference>
<dbReference type="Pfam" id="PF10615">
    <property type="entry name" value="DUF2470"/>
    <property type="match status" value="1"/>
</dbReference>
<keyword evidence="5" id="KW-1185">Reference proteome</keyword>
<evidence type="ECO:0000313" key="4">
    <source>
        <dbReference type="EMBL" id="GMI45481.1"/>
    </source>
</evidence>
<keyword evidence="1" id="KW-0472">Membrane</keyword>
<keyword evidence="1" id="KW-1133">Transmembrane helix</keyword>
<keyword evidence="2" id="KW-0732">Signal</keyword>
<accession>A0A9W7GGD9</accession>
<proteinExistence type="predicted"/>
<evidence type="ECO:0000259" key="3">
    <source>
        <dbReference type="Pfam" id="PF10615"/>
    </source>
</evidence>
<feature type="domain" description="DUF2470" evidence="3">
    <location>
        <begin position="20"/>
        <end position="93"/>
    </location>
</feature>
<name>A0A9W7GGD9_9STRA</name>
<organism evidence="4 5">
    <name type="scientific">Triparma columacea</name>
    <dbReference type="NCBI Taxonomy" id="722753"/>
    <lineage>
        <taxon>Eukaryota</taxon>
        <taxon>Sar</taxon>
        <taxon>Stramenopiles</taxon>
        <taxon>Ochrophyta</taxon>
        <taxon>Bolidophyceae</taxon>
        <taxon>Parmales</taxon>
        <taxon>Triparmaceae</taxon>
        <taxon>Triparma</taxon>
    </lineage>
</organism>
<evidence type="ECO:0000256" key="1">
    <source>
        <dbReference type="SAM" id="Phobius"/>
    </source>
</evidence>
<evidence type="ECO:0000313" key="5">
    <source>
        <dbReference type="Proteomes" id="UP001165065"/>
    </source>
</evidence>
<feature type="transmembrane region" description="Helical" evidence="1">
    <location>
        <begin position="131"/>
        <end position="150"/>
    </location>
</feature>
<dbReference type="OrthoDB" id="200019at2759"/>
<dbReference type="Gene3D" id="3.20.180.10">
    <property type="entry name" value="PNP-oxidase-like"/>
    <property type="match status" value="1"/>
</dbReference>
<dbReference type="EMBL" id="BRYA01000249">
    <property type="protein sequence ID" value="GMI45481.1"/>
    <property type="molecule type" value="Genomic_DNA"/>
</dbReference>
<dbReference type="Proteomes" id="UP001165065">
    <property type="component" value="Unassembled WGS sequence"/>
</dbReference>
<feature type="signal peptide" evidence="2">
    <location>
        <begin position="1"/>
        <end position="19"/>
    </location>
</feature>
<protein>
    <recommendedName>
        <fullName evidence="3">DUF2470 domain-containing protein</fullName>
    </recommendedName>
</protein>
<dbReference type="SUPFAM" id="SSF50475">
    <property type="entry name" value="FMN-binding split barrel"/>
    <property type="match status" value="1"/>
</dbReference>
<evidence type="ECO:0000256" key="2">
    <source>
        <dbReference type="SAM" id="SignalP"/>
    </source>
</evidence>
<feature type="chain" id="PRO_5040884949" description="DUF2470 domain-containing protein" evidence="2">
    <location>
        <begin position="20"/>
        <end position="159"/>
    </location>
</feature>
<keyword evidence="1" id="KW-0812">Transmembrane</keyword>
<dbReference type="AlphaFoldDB" id="A0A9W7GGD9"/>
<dbReference type="InterPro" id="IPR019595">
    <property type="entry name" value="DUF2470"/>
</dbReference>
<sequence>MLSFLLNFFIYLMASFGDASRAVKHMNEDHASSILAFAHFYAGKPHAKEAKLISATSAGFTVLIDGSTSVLIPYPPSCSVSTSKDLRKAAVHMHKEAFHGMGWGYKLRRGYYKDVAKILWGVARKRKGMKGMLGVLLGIGAAAGIGGMFFKRIKAKTKL</sequence>
<comment type="caution">
    <text evidence="4">The sequence shown here is derived from an EMBL/GenBank/DDBJ whole genome shotgun (WGS) entry which is preliminary data.</text>
</comment>